<keyword evidence="2" id="KW-0805">Transcription regulation</keyword>
<proteinExistence type="predicted"/>
<dbReference type="SUPFAM" id="SSF160481">
    <property type="entry name" value="BRK domain-like"/>
    <property type="match status" value="1"/>
</dbReference>
<dbReference type="InterPro" id="IPR037259">
    <property type="entry name" value="BRK_sf"/>
</dbReference>
<feature type="region of interest" description="Disordered" evidence="5">
    <location>
        <begin position="1"/>
        <end position="56"/>
    </location>
</feature>
<evidence type="ECO:0000256" key="3">
    <source>
        <dbReference type="ARBA" id="ARBA00023163"/>
    </source>
</evidence>
<feature type="compositionally biased region" description="Low complexity" evidence="5">
    <location>
        <begin position="189"/>
        <end position="242"/>
    </location>
</feature>
<dbReference type="EMBL" id="NBIV01000176">
    <property type="protein sequence ID" value="PXF42128.1"/>
    <property type="molecule type" value="Genomic_DNA"/>
</dbReference>
<evidence type="ECO:0000256" key="1">
    <source>
        <dbReference type="ARBA" id="ARBA00004123"/>
    </source>
</evidence>
<evidence type="ECO:0000313" key="8">
    <source>
        <dbReference type="Proteomes" id="UP000247409"/>
    </source>
</evidence>
<comment type="subcellular location">
    <subcellularLocation>
        <location evidence="1">Nucleus</location>
    </subcellularLocation>
</comment>
<feature type="domain" description="BRK" evidence="6">
    <location>
        <begin position="55"/>
        <end position="88"/>
    </location>
</feature>
<evidence type="ECO:0000256" key="5">
    <source>
        <dbReference type="SAM" id="MobiDB-lite"/>
    </source>
</evidence>
<feature type="region of interest" description="Disordered" evidence="5">
    <location>
        <begin position="425"/>
        <end position="452"/>
    </location>
</feature>
<feature type="compositionally biased region" description="Low complexity" evidence="5">
    <location>
        <begin position="438"/>
        <end position="452"/>
    </location>
</feature>
<dbReference type="STRING" id="448386.A0A2V3IJA3"/>
<dbReference type="Pfam" id="PF07533">
    <property type="entry name" value="BRK"/>
    <property type="match status" value="1"/>
</dbReference>
<feature type="region of interest" description="Disordered" evidence="5">
    <location>
        <begin position="177"/>
        <end position="269"/>
    </location>
</feature>
<feature type="region of interest" description="Disordered" evidence="5">
    <location>
        <begin position="381"/>
        <end position="409"/>
    </location>
</feature>
<reference evidence="7 8" key="1">
    <citation type="journal article" date="2018" name="Mol. Biol. Evol.">
        <title>Analysis of the draft genome of the red seaweed Gracilariopsis chorda provides insights into genome size evolution in Rhodophyta.</title>
        <authorList>
            <person name="Lee J."/>
            <person name="Yang E.C."/>
            <person name="Graf L."/>
            <person name="Yang J.H."/>
            <person name="Qiu H."/>
            <person name="Zel Zion U."/>
            <person name="Chan C.X."/>
            <person name="Stephens T.G."/>
            <person name="Weber A.P.M."/>
            <person name="Boo G.H."/>
            <person name="Boo S.M."/>
            <person name="Kim K.M."/>
            <person name="Shin Y."/>
            <person name="Jung M."/>
            <person name="Lee S.J."/>
            <person name="Yim H.S."/>
            <person name="Lee J.H."/>
            <person name="Bhattacharya D."/>
            <person name="Yoon H.S."/>
        </authorList>
    </citation>
    <scope>NUCLEOTIDE SEQUENCE [LARGE SCALE GENOMIC DNA]</scope>
    <source>
        <strain evidence="7 8">SKKU-2015</strain>
        <tissue evidence="7">Whole body</tissue>
    </source>
</reference>
<evidence type="ECO:0000313" key="7">
    <source>
        <dbReference type="EMBL" id="PXF42128.1"/>
    </source>
</evidence>
<keyword evidence="3" id="KW-0804">Transcription</keyword>
<dbReference type="Gene3D" id="3.40.5.120">
    <property type="match status" value="1"/>
</dbReference>
<evidence type="ECO:0000256" key="2">
    <source>
        <dbReference type="ARBA" id="ARBA00023015"/>
    </source>
</evidence>
<keyword evidence="8" id="KW-1185">Reference proteome</keyword>
<dbReference type="OrthoDB" id="10678748at2759"/>
<feature type="compositionally biased region" description="Polar residues" evidence="5">
    <location>
        <begin position="322"/>
        <end position="334"/>
    </location>
</feature>
<dbReference type="GO" id="GO:0005634">
    <property type="term" value="C:nucleus"/>
    <property type="evidence" value="ECO:0007669"/>
    <property type="project" value="UniProtKB-SubCell"/>
</dbReference>
<dbReference type="InterPro" id="IPR006576">
    <property type="entry name" value="BRK_domain"/>
</dbReference>
<evidence type="ECO:0000256" key="4">
    <source>
        <dbReference type="ARBA" id="ARBA00023242"/>
    </source>
</evidence>
<comment type="caution">
    <text evidence="7">The sequence shown here is derived from an EMBL/GenBank/DDBJ whole genome shotgun (WGS) entry which is preliminary data.</text>
</comment>
<dbReference type="AlphaFoldDB" id="A0A2V3IJA3"/>
<keyword evidence="4" id="KW-0539">Nucleus</keyword>
<dbReference type="Proteomes" id="UP000247409">
    <property type="component" value="Unassembled WGS sequence"/>
</dbReference>
<evidence type="ECO:0000259" key="6">
    <source>
        <dbReference type="Pfam" id="PF07533"/>
    </source>
</evidence>
<protein>
    <recommendedName>
        <fullName evidence="6">BRK domain-containing protein</fullName>
    </recommendedName>
</protein>
<gene>
    <name evidence="7" type="ORF">BWQ96_08160</name>
</gene>
<feature type="compositionally biased region" description="Low complexity" evidence="5">
    <location>
        <begin position="335"/>
        <end position="353"/>
    </location>
</feature>
<name>A0A2V3IJA3_9FLOR</name>
<accession>A0A2V3IJA3</accession>
<feature type="region of interest" description="Disordered" evidence="5">
    <location>
        <begin position="307"/>
        <end position="366"/>
    </location>
</feature>
<organism evidence="7 8">
    <name type="scientific">Gracilariopsis chorda</name>
    <dbReference type="NCBI Taxonomy" id="448386"/>
    <lineage>
        <taxon>Eukaryota</taxon>
        <taxon>Rhodophyta</taxon>
        <taxon>Florideophyceae</taxon>
        <taxon>Rhodymeniophycidae</taxon>
        <taxon>Gracilariales</taxon>
        <taxon>Gracilariaceae</taxon>
        <taxon>Gracilariopsis</taxon>
    </lineage>
</organism>
<sequence length="767" mass="83529">MPNSSPQPPPPSSPSSSPPTPDVSPPTSTPTPTPPLPPPPASTPKPAKPTSPDHKRVTIWNRVQGRKIAGNAAPLQKNLDDYLRKHPHCERYNGQDRATRYTQHRKILPVGANINHLRPPATPVVLPLQTVLPLPVQTYPPSTNPVHLPVQLMSYPLPLDASNLHLYNPQHRHPSYFVPHYPVNPDLSHPPSTAPSHHSLPQQAPSSSSTTASTTSPALSQPQQTPHHKPQPAAAPHSLPLHNMHKPKPHPHPSQPYLPNPNTFSNPHPIMRDQLAVDTKLARQAAESTVANAIAKANAQMRGHARMHPNLAPHNPHLQFHHPTNTTSPATDSDPSLNSSTPPASSLSSATPKSNDDKSGPVHLSPTQLFKDMKDLLQKKAEQTSRAQNPDFVPKKPAPSMPPQHEMPVVSNPEARLHTHAALQQTAQPDQRVHHPVSQSSAPLSQQFSPPQSSALTAFDVDAATFQLAGTRIDEPEASPITTDTPALATLEVGLVVPSASQDLMPSNMSLSESLAEGIDIHALQFSMDDAKNARKQRADDIDKVLNSAGTSGALSHHCTLSPSFANQMFDSARLNNGKNSASVSRSFSFLFKSGAPFASRENSMDFRKCDLGGGKREMSMDMIRRDISMDLLFSRRIGSQERIDGELVRDMSIDCFGNSLRNTNRDFSMDMQFPTDSNPAQSGAVLELGAFTDDVAFGLPFHGLQQSRADLNSANEGRDAKFPRSKIGMSQDDLMVHVLANQGAHQQYRRNVNGSIEDLRELKMPF</sequence>
<feature type="compositionally biased region" description="Pro residues" evidence="5">
    <location>
        <begin position="1"/>
        <end position="49"/>
    </location>
</feature>